<keyword evidence="3" id="KW-1185">Reference proteome</keyword>
<comment type="caution">
    <text evidence="2">The sequence shown here is derived from an EMBL/GenBank/DDBJ whole genome shotgun (WGS) entry which is preliminary data.</text>
</comment>
<name>K0SCY4_THAOC</name>
<proteinExistence type="predicted"/>
<evidence type="ECO:0000313" key="3">
    <source>
        <dbReference type="Proteomes" id="UP000266841"/>
    </source>
</evidence>
<keyword evidence="1" id="KW-1133">Transmembrane helix</keyword>
<evidence type="ECO:0000256" key="1">
    <source>
        <dbReference type="SAM" id="Phobius"/>
    </source>
</evidence>
<organism evidence="2 3">
    <name type="scientific">Thalassiosira oceanica</name>
    <name type="common">Marine diatom</name>
    <dbReference type="NCBI Taxonomy" id="159749"/>
    <lineage>
        <taxon>Eukaryota</taxon>
        <taxon>Sar</taxon>
        <taxon>Stramenopiles</taxon>
        <taxon>Ochrophyta</taxon>
        <taxon>Bacillariophyta</taxon>
        <taxon>Coscinodiscophyceae</taxon>
        <taxon>Thalassiosirophycidae</taxon>
        <taxon>Thalassiosirales</taxon>
        <taxon>Thalassiosiraceae</taxon>
        <taxon>Thalassiosira</taxon>
    </lineage>
</organism>
<feature type="transmembrane region" description="Helical" evidence="1">
    <location>
        <begin position="37"/>
        <end position="58"/>
    </location>
</feature>
<evidence type="ECO:0000313" key="2">
    <source>
        <dbReference type="EMBL" id="EJK56537.1"/>
    </source>
</evidence>
<dbReference type="EMBL" id="AGNL01031153">
    <property type="protein sequence ID" value="EJK56537.1"/>
    <property type="molecule type" value="Genomic_DNA"/>
</dbReference>
<gene>
    <name evidence="2" type="ORF">THAOC_23557</name>
</gene>
<keyword evidence="1" id="KW-0472">Membrane</keyword>
<dbReference type="Proteomes" id="UP000266841">
    <property type="component" value="Unassembled WGS sequence"/>
</dbReference>
<accession>K0SCY4</accession>
<keyword evidence="1" id="KW-0812">Transmembrane</keyword>
<protein>
    <submittedName>
        <fullName evidence="2">Uncharacterized protein</fullName>
    </submittedName>
</protein>
<feature type="non-terminal residue" evidence="2">
    <location>
        <position position="124"/>
    </location>
</feature>
<sequence>MLGFRQRYRQGADRAGIRLWSLVPLIVQPLVLEFGRALLTCLLVLLAMSLLAVHAAVLDEEAGRAVLELECVAPASTAVRAAFVDVNGHAAHLLISGVLLSDRNFMLGKRDAGSSAAAAAASAA</sequence>
<dbReference type="AlphaFoldDB" id="K0SCY4"/>
<reference evidence="2 3" key="1">
    <citation type="journal article" date="2012" name="Genome Biol.">
        <title>Genome and low-iron response of an oceanic diatom adapted to chronic iron limitation.</title>
        <authorList>
            <person name="Lommer M."/>
            <person name="Specht M."/>
            <person name="Roy A.S."/>
            <person name="Kraemer L."/>
            <person name="Andreson R."/>
            <person name="Gutowska M.A."/>
            <person name="Wolf J."/>
            <person name="Bergner S.V."/>
            <person name="Schilhabel M.B."/>
            <person name="Klostermeier U.C."/>
            <person name="Beiko R.G."/>
            <person name="Rosenstiel P."/>
            <person name="Hippler M."/>
            <person name="Laroche J."/>
        </authorList>
    </citation>
    <scope>NUCLEOTIDE SEQUENCE [LARGE SCALE GENOMIC DNA]</scope>
    <source>
        <strain evidence="2 3">CCMP1005</strain>
    </source>
</reference>